<dbReference type="Proteomes" id="UP000241769">
    <property type="component" value="Unassembled WGS sequence"/>
</dbReference>
<proteinExistence type="predicted"/>
<dbReference type="STRING" id="1890364.A0A2P6NAA6"/>
<evidence type="ECO:0000256" key="8">
    <source>
        <dbReference type="SAM" id="MobiDB-lite"/>
    </source>
</evidence>
<dbReference type="Gene3D" id="3.30.40.10">
    <property type="entry name" value="Zinc/RING finger domain, C3HC4 (zinc finger)"/>
    <property type="match status" value="1"/>
</dbReference>
<dbReference type="PROSITE" id="PS00518">
    <property type="entry name" value="ZF_RING_1"/>
    <property type="match status" value="1"/>
</dbReference>
<dbReference type="InterPro" id="IPR044066">
    <property type="entry name" value="TRIAD_supradom"/>
</dbReference>
<keyword evidence="11" id="KW-0547">Nucleotide-binding</keyword>
<evidence type="ECO:0000259" key="9">
    <source>
        <dbReference type="PROSITE" id="PS50089"/>
    </source>
</evidence>
<dbReference type="GO" id="GO:0004842">
    <property type="term" value="F:ubiquitin-protein transferase activity"/>
    <property type="evidence" value="ECO:0007669"/>
    <property type="project" value="InterPro"/>
</dbReference>
<keyword evidence="1" id="KW-0808">Transferase</keyword>
<keyword evidence="11" id="KW-0378">Hydrolase</keyword>
<dbReference type="PROSITE" id="PS51873">
    <property type="entry name" value="TRIAD"/>
    <property type="match status" value="1"/>
</dbReference>
<keyword evidence="3" id="KW-0677">Repeat</keyword>
<dbReference type="SUPFAM" id="SSF57850">
    <property type="entry name" value="RING/U-box"/>
    <property type="match status" value="2"/>
</dbReference>
<dbReference type="PANTHER" id="PTHR11685">
    <property type="entry name" value="RBR FAMILY RING FINGER AND IBR DOMAIN-CONTAINING"/>
    <property type="match status" value="1"/>
</dbReference>
<dbReference type="InterPro" id="IPR001841">
    <property type="entry name" value="Znf_RING"/>
</dbReference>
<sequence length="402" mass="45620">MHEMRHSISTKKNGTAFSEVHSDNRNNQNNMPQTLHHLTSQRDGFYMTGMSASKISSYLLADDLHWRDESYDDAGEWEEELRDYFIEEGRTPIVFDLFESSQPLSLHNSTTSLAGGSTIPSISNTENLKRSMDALCRSFGQYEEDEDDVIIIAKYAQSRCFICLEDLVDCQDLITIKGCSHVFCQECLSSYIAFKSRDVACIYHRVTLLNREAEKTIRIENVNAYGIPCAAMGCTHVMLINELVPVADMDTIQRFIDMSKIHRANEAVIAENRANAAPEPAQDRHCLDCRSTDLRVLRSGRLACLACRAVMCSDCLQRHPKWRACTVPASIGEEEIHLVRCPSCRMPVQKNGGCDHMHCRCGAHFCWLCGREQDPGSVYRHVNTCNGKNMRKTSRVDMRKMK</sequence>
<keyword evidence="2" id="KW-0479">Metal-binding</keyword>
<dbReference type="GO" id="GO:0016567">
    <property type="term" value="P:protein ubiquitination"/>
    <property type="evidence" value="ECO:0007669"/>
    <property type="project" value="InterPro"/>
</dbReference>
<protein>
    <submittedName>
        <fullName evidence="11">Helicase domain-containing protein</fullName>
    </submittedName>
</protein>
<dbReference type="EMBL" id="MDYQ01000135">
    <property type="protein sequence ID" value="PRP80886.1"/>
    <property type="molecule type" value="Genomic_DNA"/>
</dbReference>
<evidence type="ECO:0000256" key="6">
    <source>
        <dbReference type="ARBA" id="ARBA00022833"/>
    </source>
</evidence>
<dbReference type="InParanoid" id="A0A2P6NAA6"/>
<dbReference type="InterPro" id="IPR013083">
    <property type="entry name" value="Znf_RING/FYVE/PHD"/>
</dbReference>
<dbReference type="OrthoDB" id="28773at2759"/>
<evidence type="ECO:0000256" key="2">
    <source>
        <dbReference type="ARBA" id="ARBA00022723"/>
    </source>
</evidence>
<keyword evidence="5" id="KW-0833">Ubl conjugation pathway</keyword>
<dbReference type="Gene3D" id="1.20.120.1750">
    <property type="match status" value="1"/>
</dbReference>
<evidence type="ECO:0000256" key="3">
    <source>
        <dbReference type="ARBA" id="ARBA00022737"/>
    </source>
</evidence>
<feature type="domain" description="RING-type" evidence="9">
    <location>
        <begin position="160"/>
        <end position="205"/>
    </location>
</feature>
<dbReference type="AlphaFoldDB" id="A0A2P6NAA6"/>
<feature type="domain" description="RING-type" evidence="10">
    <location>
        <begin position="156"/>
        <end position="389"/>
    </location>
</feature>
<dbReference type="Pfam" id="PF22191">
    <property type="entry name" value="IBR_1"/>
    <property type="match status" value="1"/>
</dbReference>
<evidence type="ECO:0000256" key="4">
    <source>
        <dbReference type="ARBA" id="ARBA00022771"/>
    </source>
</evidence>
<evidence type="ECO:0000259" key="10">
    <source>
        <dbReference type="PROSITE" id="PS51873"/>
    </source>
</evidence>
<accession>A0A2P6NAA6</accession>
<keyword evidence="12" id="KW-1185">Reference proteome</keyword>
<reference evidence="11 12" key="1">
    <citation type="journal article" date="2018" name="Genome Biol. Evol.">
        <title>Multiple Roots of Fruiting Body Formation in Amoebozoa.</title>
        <authorList>
            <person name="Hillmann F."/>
            <person name="Forbes G."/>
            <person name="Novohradska S."/>
            <person name="Ferling I."/>
            <person name="Riege K."/>
            <person name="Groth M."/>
            <person name="Westermann M."/>
            <person name="Marz M."/>
            <person name="Spaller T."/>
            <person name="Winckler T."/>
            <person name="Schaap P."/>
            <person name="Glockner G."/>
        </authorList>
    </citation>
    <scope>NUCLEOTIDE SEQUENCE [LARGE SCALE GENOMIC DNA]</scope>
    <source>
        <strain evidence="11 12">Jena</strain>
    </source>
</reference>
<evidence type="ECO:0000256" key="7">
    <source>
        <dbReference type="PROSITE-ProRule" id="PRU00175"/>
    </source>
</evidence>
<keyword evidence="11" id="KW-0347">Helicase</keyword>
<dbReference type="InterPro" id="IPR017907">
    <property type="entry name" value="Znf_RING_CS"/>
</dbReference>
<keyword evidence="4 7" id="KW-0863">Zinc-finger</keyword>
<evidence type="ECO:0000256" key="1">
    <source>
        <dbReference type="ARBA" id="ARBA00022679"/>
    </source>
</evidence>
<comment type="caution">
    <text evidence="11">The sequence shown here is derived from an EMBL/GenBank/DDBJ whole genome shotgun (WGS) entry which is preliminary data.</text>
</comment>
<feature type="region of interest" description="Disordered" evidence="8">
    <location>
        <begin position="1"/>
        <end position="33"/>
    </location>
</feature>
<dbReference type="GO" id="GO:0004386">
    <property type="term" value="F:helicase activity"/>
    <property type="evidence" value="ECO:0007669"/>
    <property type="project" value="UniProtKB-KW"/>
</dbReference>
<dbReference type="InterPro" id="IPR031127">
    <property type="entry name" value="E3_UB_ligase_RBR"/>
</dbReference>
<keyword evidence="11" id="KW-0067">ATP-binding</keyword>
<evidence type="ECO:0000313" key="11">
    <source>
        <dbReference type="EMBL" id="PRP80886.1"/>
    </source>
</evidence>
<dbReference type="GO" id="GO:0008270">
    <property type="term" value="F:zinc ion binding"/>
    <property type="evidence" value="ECO:0007669"/>
    <property type="project" value="UniProtKB-KW"/>
</dbReference>
<name>A0A2P6NAA6_9EUKA</name>
<evidence type="ECO:0000256" key="5">
    <source>
        <dbReference type="ARBA" id="ARBA00022786"/>
    </source>
</evidence>
<gene>
    <name evidence="11" type="ORF">PROFUN_11327</name>
</gene>
<evidence type="ECO:0000313" key="12">
    <source>
        <dbReference type="Proteomes" id="UP000241769"/>
    </source>
</evidence>
<dbReference type="PROSITE" id="PS50089">
    <property type="entry name" value="ZF_RING_2"/>
    <property type="match status" value="1"/>
</dbReference>
<keyword evidence="6" id="KW-0862">Zinc</keyword>
<organism evidence="11 12">
    <name type="scientific">Planoprotostelium fungivorum</name>
    <dbReference type="NCBI Taxonomy" id="1890364"/>
    <lineage>
        <taxon>Eukaryota</taxon>
        <taxon>Amoebozoa</taxon>
        <taxon>Evosea</taxon>
        <taxon>Variosea</taxon>
        <taxon>Cavosteliida</taxon>
        <taxon>Cavosteliaceae</taxon>
        <taxon>Planoprotostelium</taxon>
    </lineage>
</organism>